<dbReference type="EMBL" id="JBJKBG010000010">
    <property type="protein sequence ID" value="KAL3719102.1"/>
    <property type="molecule type" value="Genomic_DNA"/>
</dbReference>
<organism evidence="1 2">
    <name type="scientific">Eucalyptus globulus</name>
    <name type="common">Tasmanian blue gum</name>
    <dbReference type="NCBI Taxonomy" id="34317"/>
    <lineage>
        <taxon>Eukaryota</taxon>
        <taxon>Viridiplantae</taxon>
        <taxon>Streptophyta</taxon>
        <taxon>Embryophyta</taxon>
        <taxon>Tracheophyta</taxon>
        <taxon>Spermatophyta</taxon>
        <taxon>Magnoliopsida</taxon>
        <taxon>eudicotyledons</taxon>
        <taxon>Gunneridae</taxon>
        <taxon>Pentapetalae</taxon>
        <taxon>rosids</taxon>
        <taxon>malvids</taxon>
        <taxon>Myrtales</taxon>
        <taxon>Myrtaceae</taxon>
        <taxon>Myrtoideae</taxon>
        <taxon>Eucalypteae</taxon>
        <taxon>Eucalyptus</taxon>
    </lineage>
</organism>
<proteinExistence type="predicted"/>
<protein>
    <submittedName>
        <fullName evidence="1">Uncharacterized protein</fullName>
    </submittedName>
</protein>
<dbReference type="AlphaFoldDB" id="A0ABD3IVX4"/>
<feature type="non-terminal residue" evidence="1">
    <location>
        <position position="1"/>
    </location>
</feature>
<dbReference type="Proteomes" id="UP001634007">
    <property type="component" value="Unassembled WGS sequence"/>
</dbReference>
<feature type="non-terminal residue" evidence="1">
    <location>
        <position position="56"/>
    </location>
</feature>
<evidence type="ECO:0000313" key="1">
    <source>
        <dbReference type="EMBL" id="KAL3719102.1"/>
    </source>
</evidence>
<keyword evidence="2" id="KW-1185">Reference proteome</keyword>
<sequence>NLWKKLELKDVGIPCDENNEVRGCKLLLTSRSQDVLHNMASAQEFQLNELDNGEAR</sequence>
<reference evidence="1 2" key="1">
    <citation type="submission" date="2024-11" db="EMBL/GenBank/DDBJ databases">
        <title>Chromosome-level genome assembly of Eucalyptus globulus Labill. provides insights into its genome evolution.</title>
        <authorList>
            <person name="Li X."/>
        </authorList>
    </citation>
    <scope>NUCLEOTIDE SEQUENCE [LARGE SCALE GENOMIC DNA]</scope>
    <source>
        <strain evidence="1">CL2024</strain>
        <tissue evidence="1">Fresh tender leaves</tissue>
    </source>
</reference>
<name>A0ABD3IVX4_EUCGL</name>
<accession>A0ABD3IVX4</accession>
<gene>
    <name evidence="1" type="ORF">ACJRO7_004105</name>
</gene>
<evidence type="ECO:0000313" key="2">
    <source>
        <dbReference type="Proteomes" id="UP001634007"/>
    </source>
</evidence>
<comment type="caution">
    <text evidence="1">The sequence shown here is derived from an EMBL/GenBank/DDBJ whole genome shotgun (WGS) entry which is preliminary data.</text>
</comment>